<dbReference type="OrthoDB" id="5381373at2"/>
<organism evidence="2 3">
    <name type="scientific">Ardenticatena maritima</name>
    <dbReference type="NCBI Taxonomy" id="872965"/>
    <lineage>
        <taxon>Bacteria</taxon>
        <taxon>Bacillati</taxon>
        <taxon>Chloroflexota</taxon>
        <taxon>Ardenticatenia</taxon>
        <taxon>Ardenticatenales</taxon>
        <taxon>Ardenticatenaceae</taxon>
        <taxon>Ardenticatena</taxon>
    </lineage>
</organism>
<protein>
    <submittedName>
        <fullName evidence="2">Uncharacterized protein</fullName>
    </submittedName>
</protein>
<comment type="caution">
    <text evidence="2">The sequence shown here is derived from an EMBL/GenBank/DDBJ whole genome shotgun (WGS) entry which is preliminary data.</text>
</comment>
<reference evidence="2 3" key="1">
    <citation type="submission" date="2015-07" db="EMBL/GenBank/DDBJ databases">
        <title>Whole genome sequence of Ardenticatena maritima DSM 23922.</title>
        <authorList>
            <person name="Hemp J."/>
            <person name="Ward L.M."/>
            <person name="Pace L.A."/>
            <person name="Fischer W.W."/>
        </authorList>
    </citation>
    <scope>NUCLEOTIDE SEQUENCE [LARGE SCALE GENOMIC DNA]</scope>
    <source>
        <strain evidence="2 3">110S</strain>
    </source>
</reference>
<dbReference type="RefSeq" id="WP_054494000.1">
    <property type="nucleotide sequence ID" value="NZ_BBZA01000242.1"/>
</dbReference>
<evidence type="ECO:0000313" key="2">
    <source>
        <dbReference type="EMBL" id="KPL87867.1"/>
    </source>
</evidence>
<feature type="region of interest" description="Disordered" evidence="1">
    <location>
        <begin position="31"/>
        <end position="50"/>
    </location>
</feature>
<sequence length="340" mass="36739">MTTFRRPFAAFVGVGLVWILLFVSACASARSGPSTTPSATPTTPPHAAEPAGMTVAPWLTLQEWRATVDGTPADVPVLLRPAATLDIDLVWRVETPPQGAYQVQAQLRHVLGREVFQAEIPLAVEEVHDGVVQQRITFALPEKLPEGAYTLVLMVFRATSPSAAVLPVGTALTIPRFKVPLDQAEDIPPAGEPLARFGDAVTLVGLDAPEEARVFDSVVVRARWQVEQPLAADWTGVLSLVGPCQDAACAAPTVTEIEERPLRGLYPTTVWTPGESVVTTMQVAVPPIAVAGEYQLRFFWRETESNKRITAEALTATVEIEDGVLRLPLRVLGEESEESQ</sequence>
<dbReference type="EMBL" id="LGKN01000005">
    <property type="protein sequence ID" value="KPL87867.1"/>
    <property type="molecule type" value="Genomic_DNA"/>
</dbReference>
<gene>
    <name evidence="2" type="ORF">SE16_10005</name>
</gene>
<dbReference type="PATRIC" id="fig|872965.6.peg.2048"/>
<dbReference type="PROSITE" id="PS51257">
    <property type="entry name" value="PROKAR_LIPOPROTEIN"/>
    <property type="match status" value="1"/>
</dbReference>
<dbReference type="AlphaFoldDB" id="A0A0P6Y593"/>
<proteinExistence type="predicted"/>
<evidence type="ECO:0000256" key="1">
    <source>
        <dbReference type="SAM" id="MobiDB-lite"/>
    </source>
</evidence>
<evidence type="ECO:0000313" key="3">
    <source>
        <dbReference type="Proteomes" id="UP000050502"/>
    </source>
</evidence>
<accession>A0A0P6Y593</accession>
<dbReference type="Proteomes" id="UP000050502">
    <property type="component" value="Unassembled WGS sequence"/>
</dbReference>
<name>A0A0P6Y593_9CHLR</name>